<evidence type="ECO:0000259" key="1">
    <source>
        <dbReference type="Pfam" id="PF01523"/>
    </source>
</evidence>
<dbReference type="InterPro" id="IPR045569">
    <property type="entry name" value="Metalloprtase-TldD/E_C"/>
</dbReference>
<name>A0A170QDM8_9ZZZZ</name>
<reference evidence="3" key="1">
    <citation type="submission" date="2015-10" db="EMBL/GenBank/DDBJ databases">
        <authorList>
            <person name="Gilbert D.G."/>
        </authorList>
    </citation>
    <scope>NUCLEOTIDE SEQUENCE</scope>
</reference>
<accession>A0A170QDM8</accession>
<proteinExistence type="predicted"/>
<evidence type="ECO:0000313" key="3">
    <source>
        <dbReference type="EMBL" id="CUV10611.1"/>
    </source>
</evidence>
<feature type="domain" description="Metalloprotease TldD/E C-terminal" evidence="2">
    <location>
        <begin position="238"/>
        <end position="439"/>
    </location>
</feature>
<dbReference type="InterPro" id="IPR036059">
    <property type="entry name" value="TldD/PmbA_sf"/>
</dbReference>
<sequence>MPSQYWGSLAHLRDAEIPDYCIEQLVKAGADKAQCVYSAGEKRELNVDAGEFSLFRTTANHGISLSVIKDQKKGSLSINKINQDDIDEAVVTVLIMAASSMPDEAYDISENQPAKSFSKGPTEPELEKMYNRMEEFMDFSGSTFPTTIIEQAIMDFSAGTSYYRNSNGVAFDETGGSYSFSAMFTSKEGEDTSSFNSAGFSSLDMDTPLHKGGSIERLLKESAEHVRTKPVPEKFTGEIIITPDCIMNFIGFILGNISDYRLIAGTSLFRESIGEAIANGLLTLHSMPLSDDLSGGYFVTGDGYEAGNATIIDQGILKTFLLSLYGANKTGFERGPNSGGSLIIDPGKTALDDIIKSVQQGVLLSRFSGGSPSDNGDFSGVAKNSFYIQDGEIQYPISETMVSGNIVDMFNNIENISKDIVNFGDEIFPWIHFGGITVS</sequence>
<dbReference type="InterPro" id="IPR035068">
    <property type="entry name" value="TldD/PmbA_N"/>
</dbReference>
<dbReference type="GO" id="GO:0008237">
    <property type="term" value="F:metallopeptidase activity"/>
    <property type="evidence" value="ECO:0007669"/>
    <property type="project" value="InterPro"/>
</dbReference>
<protein>
    <submittedName>
        <fullName evidence="3">TldE protein, part of TldE/TldD proteolytic complex</fullName>
    </submittedName>
</protein>
<dbReference type="SUPFAM" id="SSF111283">
    <property type="entry name" value="Putative modulator of DNA gyrase, PmbA/TldD"/>
    <property type="match status" value="1"/>
</dbReference>
<evidence type="ECO:0000259" key="2">
    <source>
        <dbReference type="Pfam" id="PF19289"/>
    </source>
</evidence>
<dbReference type="PANTHER" id="PTHR43421:SF1">
    <property type="entry name" value="METALLOPROTEASE PMBA"/>
    <property type="match status" value="1"/>
</dbReference>
<dbReference type="AlphaFoldDB" id="A0A170QDM8"/>
<dbReference type="Pfam" id="PF01523">
    <property type="entry name" value="PmbA_TldD_1st"/>
    <property type="match status" value="1"/>
</dbReference>
<dbReference type="Gene3D" id="3.30.2290.10">
    <property type="entry name" value="PmbA/TldD superfamily"/>
    <property type="match status" value="1"/>
</dbReference>
<dbReference type="InterPro" id="IPR047657">
    <property type="entry name" value="PmbA"/>
</dbReference>
<dbReference type="GO" id="GO:0006508">
    <property type="term" value="P:proteolysis"/>
    <property type="evidence" value="ECO:0007669"/>
    <property type="project" value="InterPro"/>
</dbReference>
<organism evidence="3">
    <name type="scientific">hydrothermal vent metagenome</name>
    <dbReference type="NCBI Taxonomy" id="652676"/>
    <lineage>
        <taxon>unclassified sequences</taxon>
        <taxon>metagenomes</taxon>
        <taxon>ecological metagenomes</taxon>
    </lineage>
</organism>
<dbReference type="PANTHER" id="PTHR43421">
    <property type="entry name" value="METALLOPROTEASE PMBA"/>
    <property type="match status" value="1"/>
</dbReference>
<dbReference type="Pfam" id="PF19289">
    <property type="entry name" value="PmbA_TldD_3rd"/>
    <property type="match status" value="1"/>
</dbReference>
<gene>
    <name evidence="3" type="ORF">MGWOODY_Mmi2433</name>
</gene>
<feature type="domain" description="Metalloprotease TldD/E N-terminal" evidence="1">
    <location>
        <begin position="36"/>
        <end position="91"/>
    </location>
</feature>
<dbReference type="GO" id="GO:0005829">
    <property type="term" value="C:cytosol"/>
    <property type="evidence" value="ECO:0007669"/>
    <property type="project" value="TreeGrafter"/>
</dbReference>
<dbReference type="EMBL" id="FAXC01000449">
    <property type="protein sequence ID" value="CUV10611.1"/>
    <property type="molecule type" value="Genomic_DNA"/>
</dbReference>
<dbReference type="InterPro" id="IPR002510">
    <property type="entry name" value="Metalloprtase-TldD/E_N"/>
</dbReference>